<sequence>MVESGKVANVVNLVKEARDRRAAPLVLELDLTDGIMEFSPADPLSALLSVRRTSLRDVLEGLRRARTDSRVRALIVKISGSVGLATAQELRDAVRAVRDAGKLTVAWAETFGETGRGTVPYYLATVFDRIHLQPTGDVSLTGVALEEPFLRGALDKAGVEPRFAQRYEYKTAANTFMERGYTPAHEEMSARLVASIGEQLTAGIATARGLPRERVRELIDRAPLSAAEALEAGLVDRLGYRDEVYAQLRTEVGRDAQLRYVSRYNRAHGLARRLPQPGRQDVVALVQGHGPIRLGRSGRGGPLPQQAPAIGSDTIGAALRAAVRDDRVRAIVFRVDSPGGSAVASDAIWREVVLAGRAGKPVIVSMGNVAASGGYYVAMAADTIVAQPGTITGSIGVVVGKAVVNDLLGRIGVGMGSVQDGEHARIFSATRDFTATEWERVNASLDRIYDDFTAKVAEGRGLSRERVDELARGRVWTGADAREHGLVDELGGLETALDLARKRAGLPADAPVRSFPHSTPLEMLRPVESSEDRGAAAAAFGGWGSLAGFAARLGLPAAGPLTLPGAWEFR</sequence>
<accession>A0A365H3A6</accession>
<feature type="domain" description="Peptidase S49" evidence="8">
    <location>
        <begin position="98"/>
        <end position="252"/>
    </location>
</feature>
<dbReference type="Pfam" id="PF01343">
    <property type="entry name" value="Peptidase_S49"/>
    <property type="match status" value="2"/>
</dbReference>
<dbReference type="PIRSF" id="PIRSF001217">
    <property type="entry name" value="Protease_4_SppA"/>
    <property type="match status" value="1"/>
</dbReference>
<evidence type="ECO:0000313" key="10">
    <source>
        <dbReference type="Proteomes" id="UP000251891"/>
    </source>
</evidence>
<reference evidence="9 10" key="1">
    <citation type="submission" date="2018-06" db="EMBL/GenBank/DDBJ databases">
        <title>Actinomadura craniellae sp. nov. isolated from marine sponge Craniella sp.</title>
        <authorList>
            <person name="Li L."/>
            <person name="Xu Q.H."/>
            <person name="Lin H.W."/>
            <person name="Lu Y.H."/>
        </authorList>
    </citation>
    <scope>NUCLEOTIDE SEQUENCE [LARGE SCALE GENOMIC DNA]</scope>
    <source>
        <strain evidence="9 10">LHW63021</strain>
    </source>
</reference>
<feature type="active site" description="Nucleophile" evidence="7">
    <location>
        <position position="372"/>
    </location>
</feature>
<name>A0A365H3A6_9ACTN</name>
<dbReference type="InterPro" id="IPR002142">
    <property type="entry name" value="Peptidase_S49"/>
</dbReference>
<evidence type="ECO:0000313" key="9">
    <source>
        <dbReference type="EMBL" id="RAY13506.1"/>
    </source>
</evidence>
<dbReference type="Gene3D" id="3.90.226.10">
    <property type="entry name" value="2-enoyl-CoA Hydratase, Chain A, domain 1"/>
    <property type="match status" value="2"/>
</dbReference>
<keyword evidence="6" id="KW-0472">Membrane</keyword>
<dbReference type="NCBIfam" id="TIGR00705">
    <property type="entry name" value="SppA_67K"/>
    <property type="match status" value="1"/>
</dbReference>
<evidence type="ECO:0000256" key="6">
    <source>
        <dbReference type="ARBA" id="ARBA00023136"/>
    </source>
</evidence>
<dbReference type="NCBIfam" id="TIGR00706">
    <property type="entry name" value="SppA_dom"/>
    <property type="match status" value="1"/>
</dbReference>
<dbReference type="InterPro" id="IPR004635">
    <property type="entry name" value="Pept_S49_SppA"/>
</dbReference>
<dbReference type="OrthoDB" id="9764363at2"/>
<comment type="subcellular location">
    <subcellularLocation>
        <location evidence="1">Membrane</location>
    </subcellularLocation>
</comment>
<dbReference type="PANTHER" id="PTHR33209:SF1">
    <property type="entry name" value="PEPTIDASE S49 DOMAIN-CONTAINING PROTEIN"/>
    <property type="match status" value="1"/>
</dbReference>
<dbReference type="GO" id="GO:0008236">
    <property type="term" value="F:serine-type peptidase activity"/>
    <property type="evidence" value="ECO:0007669"/>
    <property type="project" value="UniProtKB-KW"/>
</dbReference>
<comment type="similarity">
    <text evidence="2">Belongs to the peptidase S49 family.</text>
</comment>
<feature type="active site" description="Proton donor/acceptor" evidence="7">
    <location>
        <position position="170"/>
    </location>
</feature>
<keyword evidence="3" id="KW-0645">Protease</keyword>
<evidence type="ECO:0000256" key="2">
    <source>
        <dbReference type="ARBA" id="ARBA00008683"/>
    </source>
</evidence>
<dbReference type="Proteomes" id="UP000251891">
    <property type="component" value="Unassembled WGS sequence"/>
</dbReference>
<evidence type="ECO:0000259" key="8">
    <source>
        <dbReference type="Pfam" id="PF01343"/>
    </source>
</evidence>
<keyword evidence="4" id="KW-0378">Hydrolase</keyword>
<feature type="domain" description="Peptidase S49" evidence="8">
    <location>
        <begin position="357"/>
        <end position="506"/>
    </location>
</feature>
<evidence type="ECO:0000256" key="3">
    <source>
        <dbReference type="ARBA" id="ARBA00022670"/>
    </source>
</evidence>
<gene>
    <name evidence="9" type="primary">sppA</name>
    <name evidence="9" type="ORF">DPM19_20880</name>
</gene>
<keyword evidence="10" id="KW-1185">Reference proteome</keyword>
<protein>
    <submittedName>
        <fullName evidence="9">Signal peptide peptidase SppA</fullName>
    </submittedName>
</protein>
<dbReference type="Gene3D" id="6.20.330.10">
    <property type="match status" value="1"/>
</dbReference>
<evidence type="ECO:0000256" key="7">
    <source>
        <dbReference type="PIRSR" id="PIRSR001217-1"/>
    </source>
</evidence>
<evidence type="ECO:0000256" key="1">
    <source>
        <dbReference type="ARBA" id="ARBA00004370"/>
    </source>
</evidence>
<dbReference type="PANTHER" id="PTHR33209">
    <property type="entry name" value="PROTEASE 4"/>
    <property type="match status" value="1"/>
</dbReference>
<keyword evidence="5" id="KW-0720">Serine protease</keyword>
<dbReference type="InterPro" id="IPR004634">
    <property type="entry name" value="Pept_S49_pIV"/>
</dbReference>
<evidence type="ECO:0000256" key="5">
    <source>
        <dbReference type="ARBA" id="ARBA00022825"/>
    </source>
</evidence>
<comment type="caution">
    <text evidence="9">The sequence shown here is derived from an EMBL/GenBank/DDBJ whole genome shotgun (WGS) entry which is preliminary data.</text>
</comment>
<dbReference type="RefSeq" id="WP_111869630.1">
    <property type="nucleotide sequence ID" value="NZ_QLYX01000009.1"/>
</dbReference>
<dbReference type="InterPro" id="IPR047217">
    <property type="entry name" value="S49_SppA_67K_type_N"/>
</dbReference>
<dbReference type="CDD" id="cd07018">
    <property type="entry name" value="S49_SppA_67K_type"/>
    <property type="match status" value="1"/>
</dbReference>
<evidence type="ECO:0000256" key="4">
    <source>
        <dbReference type="ARBA" id="ARBA00022801"/>
    </source>
</evidence>
<dbReference type="CDD" id="cd07023">
    <property type="entry name" value="S49_Sppa_N_C"/>
    <property type="match status" value="1"/>
</dbReference>
<proteinExistence type="inferred from homology"/>
<dbReference type="AlphaFoldDB" id="A0A365H3A6"/>
<dbReference type="SUPFAM" id="SSF52096">
    <property type="entry name" value="ClpP/crotonase"/>
    <property type="match status" value="2"/>
</dbReference>
<dbReference type="GO" id="GO:0016020">
    <property type="term" value="C:membrane"/>
    <property type="evidence" value="ECO:0007669"/>
    <property type="project" value="UniProtKB-SubCell"/>
</dbReference>
<dbReference type="EMBL" id="QLYX01000009">
    <property type="protein sequence ID" value="RAY13506.1"/>
    <property type="molecule type" value="Genomic_DNA"/>
</dbReference>
<dbReference type="GO" id="GO:0006465">
    <property type="term" value="P:signal peptide processing"/>
    <property type="evidence" value="ECO:0007669"/>
    <property type="project" value="InterPro"/>
</dbReference>
<dbReference type="InterPro" id="IPR047272">
    <property type="entry name" value="S49_SppA_C"/>
</dbReference>
<organism evidence="9 10">
    <name type="scientific">Actinomadura craniellae</name>
    <dbReference type="NCBI Taxonomy" id="2231787"/>
    <lineage>
        <taxon>Bacteria</taxon>
        <taxon>Bacillati</taxon>
        <taxon>Actinomycetota</taxon>
        <taxon>Actinomycetes</taxon>
        <taxon>Streptosporangiales</taxon>
        <taxon>Thermomonosporaceae</taxon>
        <taxon>Actinomadura</taxon>
    </lineage>
</organism>
<dbReference type="InterPro" id="IPR029045">
    <property type="entry name" value="ClpP/crotonase-like_dom_sf"/>
</dbReference>